<feature type="domain" description="Acyltransferase 3" evidence="2">
    <location>
        <begin position="133"/>
        <end position="523"/>
    </location>
</feature>
<feature type="transmembrane region" description="Helical" evidence="1">
    <location>
        <begin position="471"/>
        <end position="489"/>
    </location>
</feature>
<evidence type="ECO:0000313" key="3">
    <source>
        <dbReference type="Proteomes" id="UP000829291"/>
    </source>
</evidence>
<keyword evidence="3" id="KW-1185">Reference proteome</keyword>
<accession>A0ABM3GE39</accession>
<evidence type="ECO:0000313" key="4">
    <source>
        <dbReference type="RefSeq" id="XP_046598531.1"/>
    </source>
</evidence>
<feature type="transmembrane region" description="Helical" evidence="1">
    <location>
        <begin position="361"/>
        <end position="379"/>
    </location>
</feature>
<feature type="transmembrane region" description="Helical" evidence="1">
    <location>
        <begin position="175"/>
        <end position="200"/>
    </location>
</feature>
<reference evidence="4 5" key="1">
    <citation type="submission" date="2025-05" db="UniProtKB">
        <authorList>
            <consortium name="RefSeq"/>
        </authorList>
    </citation>
    <scope>IDENTIFICATION</scope>
    <source>
        <tissue evidence="4 5">Thorax and Abdomen</tissue>
    </source>
</reference>
<keyword evidence="1" id="KW-0472">Membrane</keyword>
<dbReference type="RefSeq" id="XP_046598532.1">
    <property type="nucleotide sequence ID" value="XM_046742576.1"/>
</dbReference>
<dbReference type="Pfam" id="PF01757">
    <property type="entry name" value="Acyl_transf_3"/>
    <property type="match status" value="1"/>
</dbReference>
<dbReference type="InterPro" id="IPR002656">
    <property type="entry name" value="Acyl_transf_3_dom"/>
</dbReference>
<dbReference type="GeneID" id="107226315"/>
<feature type="transmembrane region" description="Helical" evidence="1">
    <location>
        <begin position="431"/>
        <end position="450"/>
    </location>
</feature>
<evidence type="ECO:0000313" key="5">
    <source>
        <dbReference type="RefSeq" id="XP_046598532.1"/>
    </source>
</evidence>
<feature type="transmembrane region" description="Helical" evidence="1">
    <location>
        <begin position="136"/>
        <end position="155"/>
    </location>
</feature>
<dbReference type="RefSeq" id="XP_046598531.1">
    <property type="nucleotide sequence ID" value="XM_046742575.1"/>
</dbReference>
<dbReference type="Proteomes" id="UP000829291">
    <property type="component" value="Chromosome 6"/>
</dbReference>
<proteinExistence type="predicted"/>
<organism evidence="3 5">
    <name type="scientific">Neodiprion lecontei</name>
    <name type="common">Redheaded pine sawfly</name>
    <dbReference type="NCBI Taxonomy" id="441921"/>
    <lineage>
        <taxon>Eukaryota</taxon>
        <taxon>Metazoa</taxon>
        <taxon>Ecdysozoa</taxon>
        <taxon>Arthropoda</taxon>
        <taxon>Hexapoda</taxon>
        <taxon>Insecta</taxon>
        <taxon>Pterygota</taxon>
        <taxon>Neoptera</taxon>
        <taxon>Endopterygota</taxon>
        <taxon>Hymenoptera</taxon>
        <taxon>Tenthredinoidea</taxon>
        <taxon>Diprionidae</taxon>
        <taxon>Diprioninae</taxon>
        <taxon>Neodiprion</taxon>
    </lineage>
</organism>
<keyword evidence="1" id="KW-0812">Transmembrane</keyword>
<feature type="transmembrane region" description="Helical" evidence="1">
    <location>
        <begin position="391"/>
        <end position="411"/>
    </location>
</feature>
<gene>
    <name evidence="4 5" type="primary">LOC107226315</name>
</gene>
<protein>
    <submittedName>
        <fullName evidence="4 5">Nose resistant to fluoxetine protein 6 isoform X2</fullName>
    </submittedName>
</protein>
<evidence type="ECO:0000256" key="1">
    <source>
        <dbReference type="SAM" id="Phobius"/>
    </source>
</evidence>
<keyword evidence="1" id="KW-1133">Transmembrane helix</keyword>
<sequence>MTDWIGGTTSKYEWTLCVPSSCTYAEIREMIDTSLDPLRVEGRVDLEVSMTENSCHTAETAIRKLDTADWIYVTLLILFAVIAISSTAFDLITRNKYEGNRKDVKQVVLTSFSFYTNGKTLLNTKRNGDSIGCLDGLRFISICWIIYGHTHYYTIVGVQLDVSNVHIMHENWSTLLVLNGNIVTDTFFLLSGLLLAYTKYSQKQRNRGSSLNLFELYLRRYVRLTPVYAMVIGFYSTIYNKFGSGPEWDVVITAAKESCQANWWANLLYVNNMVTVEDICITQSWYLAVDMQLLWLSPIFLYPMLKFSRGTIFWAVLGIGLTVAIVVPFSITYAMELTGTMLYYKDQTDVVNVFLEVYTKTYARAGSYLIGIGIGYFLAKSKSLSIQIPKAYAIIGWIVTAVLLGTTVFGPRGMYYSDHVYNRLEASFYAGFHRPAFALAISWIIFACVNGKAGPINGLLAWTGWLPLSRLTYSAYLSHFIVLLYNSGIARAPGNVTPYTVVHDFLGNLVLVLGLSTVISLVFEMPFMTLDRVLWKIKGRQADTRANLPDPAKLENTEEIYKSIKGSLSSVSQIYTDVAGIAKSVGGSYVTNFDPSNGYYVDQVDRSSKPENVYTYIVGSQIGTPRSERRYDVPTNRATNSAEGRFDSSDDIVNFTESIGTQQTTGVDNRAYQV</sequence>
<dbReference type="PANTHER" id="PTHR11161:SF0">
    <property type="entry name" value="O-ACYLTRANSFERASE LIKE PROTEIN"/>
    <property type="match status" value="1"/>
</dbReference>
<dbReference type="InterPro" id="IPR052728">
    <property type="entry name" value="O2_lipid_transport_reg"/>
</dbReference>
<evidence type="ECO:0000259" key="2">
    <source>
        <dbReference type="Pfam" id="PF01757"/>
    </source>
</evidence>
<name>A0ABM3GE39_NEOLC</name>
<feature type="transmembrane region" description="Helical" evidence="1">
    <location>
        <begin position="509"/>
        <end position="530"/>
    </location>
</feature>
<dbReference type="PANTHER" id="PTHR11161">
    <property type="entry name" value="O-ACYLTRANSFERASE"/>
    <property type="match status" value="1"/>
</dbReference>
<feature type="transmembrane region" description="Helical" evidence="1">
    <location>
        <begin position="70"/>
        <end position="92"/>
    </location>
</feature>
<feature type="transmembrane region" description="Helical" evidence="1">
    <location>
        <begin position="312"/>
        <end position="335"/>
    </location>
</feature>